<dbReference type="InterPro" id="IPR001650">
    <property type="entry name" value="Helicase_C-like"/>
</dbReference>
<dbReference type="PROSITE" id="PS51192">
    <property type="entry name" value="HELICASE_ATP_BIND_1"/>
    <property type="match status" value="1"/>
</dbReference>
<dbReference type="SMART" id="SM00490">
    <property type="entry name" value="HELICc"/>
    <property type="match status" value="1"/>
</dbReference>
<dbReference type="Gene3D" id="3.40.50.10810">
    <property type="entry name" value="Tandem AAA-ATPase domain"/>
    <property type="match status" value="1"/>
</dbReference>
<evidence type="ECO:0000256" key="1">
    <source>
        <dbReference type="ARBA" id="ARBA00022801"/>
    </source>
</evidence>
<evidence type="ECO:0000259" key="5">
    <source>
        <dbReference type="PROSITE" id="PS51194"/>
    </source>
</evidence>
<keyword evidence="2" id="KW-0547">Nucleotide-binding</keyword>
<dbReference type="CDD" id="cd18793">
    <property type="entry name" value="SF2_C_SNF"/>
    <property type="match status" value="1"/>
</dbReference>
<dbReference type="GO" id="GO:0005524">
    <property type="term" value="F:ATP binding"/>
    <property type="evidence" value="ECO:0007669"/>
    <property type="project" value="InterPro"/>
</dbReference>
<organism evidence="6 7">
    <name type="scientific">Legionella antarctica</name>
    <dbReference type="NCBI Taxonomy" id="2708020"/>
    <lineage>
        <taxon>Bacteria</taxon>
        <taxon>Pseudomonadati</taxon>
        <taxon>Pseudomonadota</taxon>
        <taxon>Gammaproteobacteria</taxon>
        <taxon>Legionellales</taxon>
        <taxon>Legionellaceae</taxon>
        <taxon>Legionella</taxon>
    </lineage>
</organism>
<keyword evidence="2" id="KW-0347">Helicase</keyword>
<gene>
    <name evidence="6" type="ORF">TUM19329_36670</name>
</gene>
<evidence type="ECO:0000256" key="2">
    <source>
        <dbReference type="ARBA" id="ARBA00022806"/>
    </source>
</evidence>
<protein>
    <recommendedName>
        <fullName evidence="8">ATP-dependent helicase</fullName>
    </recommendedName>
</protein>
<sequence>MLSNKNRVKLTETFSALPELDRKLVALKAICCQYSARNHEKTFVDAVIKSGMTDETGKALTEKTYQERVKRLKQLGIAENKSELSISKELHHDFLILISEAEKTWVFSMVDTFYGSKIPDFSDMYNQNIRFYENTSQIRARLMKAVYANETDYFLANRNNLKYCAKVVSYLDDIFAHAPITIEWLQSRNELIQLYLCVMLLGEYYCEASPTLYSNEVLAFFCRHHFDSIEHDYLHYYSAIIHLSLGNIDKAADHCKNIKEIKSGYSLTVQASIAFLTSRFDLATTLYRKALPALRKQYGSRGYYFDNTQGLLHNLCLAYADNGLSQIDTNTEQYCKYAANHMFMPMDTVYDLLPLFLVIEQGRQKEAERWLLDFGNKRHALKTLHPLTLAVYHLLGYTANKEYIRKNQDNLHALAQQCIKTNHLLAAHIVYELIDKIEQHQAESTIFFEQSAIKLRFLELIHVKDAWEYSFQALEGLLLEESTAITTTKQKRLLWLINPDKQDVDVIEQSMTKSGQWSAGRAVSLKKLKYYHQYEQYDYLSTDDKRVIDCLIHTYDSWYDEYQFDEYRTLLALVGHRNIAHHQNKDVSMELVHGEPELYIEENKKGYHLSLSHWLEEAGLILEPESLSKYRVIDFSQAFVNIGQVLTKKGLSIPTQAKEKVLRVIQHAKRDIKLHVGIKDIDIPEISGDPTPCIQLLPIKEGIKATLWVRPLPNHGTYCKIGSGKEHVMLLLTENGNETRTRVARNFKAEQDNLETLLAQCPSLARHEVGQGEYEIDNPEETLETLSEMQNYAATHPLVIEWPQGQTFKIKQRIFSDNLSLKITSETNWFAYHGEITLSDGEILDMKELLESIETKAYGRFIRLGNGEFIELTSQLKKQLSLLHAMSDGNKINPLGAQILSDIAAEAENTVFDEGWQSHLKKMKTMRSHNPKVPSTLQASLRDYQIEGFQYLSRLTHWGIGACLADDMGLGKTIQTIALLLERAKNGASLVIAPTSVGFNWIEELNKFAPSLNVYNLRTDDKSALIDKAGKFDVIICSYGLLQHNETLLTEKAWETIVLDEAQAIKNANTQRWKTVMKLRGKNRIALSGTPIENHLGELWSIFSFINPGLLGTIKSFQSKYSTPIENGQSSGMVQVLKALVSPYILRRIKSEVLSELPPKTEQIIHVEQTEEEAVFYEALRRRAEERMVSLLEENNRIGVFAEITKLRQACCDSSLVDSTLLLENSKLNAFIETVKNIIDNGHKALVFSQYVSFLQIVKKRIDEEKISHQYLDGSTSPAQRKKSVQAFQAGEGDLFLLSLRAGGSGLNLTAADYVIHLDPWWNPAVEDQASDRAHRIGQERPVTVYRFIMQNTIEEKIIALHQQKRNLANELLSEQGVSGKLSNDDLMSLIVGGNN</sequence>
<dbReference type="InterPro" id="IPR014001">
    <property type="entry name" value="Helicase_ATP-bd"/>
</dbReference>
<dbReference type="Gene3D" id="3.40.50.300">
    <property type="entry name" value="P-loop containing nucleotide triphosphate hydrolases"/>
    <property type="match status" value="1"/>
</dbReference>
<dbReference type="InterPro" id="IPR027417">
    <property type="entry name" value="P-loop_NTPase"/>
</dbReference>
<dbReference type="SUPFAM" id="SSF52540">
    <property type="entry name" value="P-loop containing nucleoside triphosphate hydrolases"/>
    <property type="match status" value="2"/>
</dbReference>
<geneLocation type="plasmid" evidence="6 7">
    <name>pTUM19329-1</name>
</geneLocation>
<evidence type="ECO:0000313" key="6">
    <source>
        <dbReference type="EMBL" id="BCA97306.1"/>
    </source>
</evidence>
<dbReference type="EMBL" id="AP022840">
    <property type="protein sequence ID" value="BCA97306.1"/>
    <property type="molecule type" value="Genomic_DNA"/>
</dbReference>
<dbReference type="InterPro" id="IPR049730">
    <property type="entry name" value="SNF2/RAD54-like_C"/>
</dbReference>
<dbReference type="Pfam" id="PF00176">
    <property type="entry name" value="SNF2-rel_dom"/>
    <property type="match status" value="1"/>
</dbReference>
<dbReference type="GO" id="GO:0004386">
    <property type="term" value="F:helicase activity"/>
    <property type="evidence" value="ECO:0007669"/>
    <property type="project" value="UniProtKB-KW"/>
</dbReference>
<keyword evidence="1" id="KW-0378">Hydrolase</keyword>
<name>A0A6F8TBF2_9GAMM</name>
<dbReference type="InterPro" id="IPR000330">
    <property type="entry name" value="SNF2_N"/>
</dbReference>
<keyword evidence="6" id="KW-0614">Plasmid</keyword>
<dbReference type="GO" id="GO:0016787">
    <property type="term" value="F:hydrolase activity"/>
    <property type="evidence" value="ECO:0007669"/>
    <property type="project" value="UniProtKB-KW"/>
</dbReference>
<reference evidence="6" key="1">
    <citation type="journal article" date="2020" name="Microbiol. Resour. Announc.">
        <title>Complete Genome Sequence of Novel Psychrotolerant Legionella Strain TUM19329, Isolated from Antarctic Lake Sediment.</title>
        <authorList>
            <person name="Shimada S."/>
            <person name="Nakai R."/>
            <person name="Aoki K."/>
            <person name="Shimoeda N."/>
            <person name="Ohno G."/>
            <person name="Miyazaki Y."/>
            <person name="Kudoh S."/>
            <person name="Imura S."/>
            <person name="Watanabe K."/>
            <person name="Ishii Y."/>
            <person name="Tateda K."/>
        </authorList>
    </citation>
    <scope>NUCLEOTIDE SEQUENCE [LARGE SCALE GENOMIC DNA]</scope>
    <source>
        <strain evidence="6">TUM19329</strain>
        <plasmid evidence="6">pTUM19329-1</plasmid>
    </source>
</reference>
<evidence type="ECO:0000256" key="3">
    <source>
        <dbReference type="SAM" id="Coils"/>
    </source>
</evidence>
<feature type="coiled-coil region" evidence="3">
    <location>
        <begin position="1167"/>
        <end position="1194"/>
    </location>
</feature>
<dbReference type="InterPro" id="IPR038718">
    <property type="entry name" value="SNF2-like_sf"/>
</dbReference>
<accession>A0A6F8TBF2</accession>
<keyword evidence="7" id="KW-1185">Reference proteome</keyword>
<dbReference type="SMART" id="SM00487">
    <property type="entry name" value="DEXDc"/>
    <property type="match status" value="1"/>
</dbReference>
<keyword evidence="2" id="KW-0067">ATP-binding</keyword>
<proteinExistence type="predicted"/>
<keyword evidence="3" id="KW-0175">Coiled coil</keyword>
<feature type="domain" description="Helicase C-terminal" evidence="5">
    <location>
        <begin position="1227"/>
        <end position="1388"/>
    </location>
</feature>
<dbReference type="KEGG" id="lant:TUM19329_36670"/>
<dbReference type="Proteomes" id="UP000502894">
    <property type="component" value="Plasmid pTUM19329-1"/>
</dbReference>
<evidence type="ECO:0000313" key="7">
    <source>
        <dbReference type="Proteomes" id="UP000502894"/>
    </source>
</evidence>
<feature type="domain" description="Helicase ATP-binding" evidence="4">
    <location>
        <begin position="953"/>
        <end position="1109"/>
    </location>
</feature>
<evidence type="ECO:0000259" key="4">
    <source>
        <dbReference type="PROSITE" id="PS51192"/>
    </source>
</evidence>
<dbReference type="RefSeq" id="WP_173238677.1">
    <property type="nucleotide sequence ID" value="NZ_AP022840.1"/>
</dbReference>
<dbReference type="CDD" id="cd18012">
    <property type="entry name" value="DEXQc_arch_SWI2_SNF2"/>
    <property type="match status" value="1"/>
</dbReference>
<dbReference type="PANTHER" id="PTHR10799">
    <property type="entry name" value="SNF2/RAD54 HELICASE FAMILY"/>
    <property type="match status" value="1"/>
</dbReference>
<dbReference type="Pfam" id="PF00271">
    <property type="entry name" value="Helicase_C"/>
    <property type="match status" value="1"/>
</dbReference>
<dbReference type="PROSITE" id="PS51194">
    <property type="entry name" value="HELICASE_CTER"/>
    <property type="match status" value="1"/>
</dbReference>
<evidence type="ECO:0008006" key="8">
    <source>
        <dbReference type="Google" id="ProtNLM"/>
    </source>
</evidence>